<proteinExistence type="predicted"/>
<gene>
    <name evidence="1" type="ORF">BBC0122_015820</name>
</gene>
<accession>A0A1U9MIF6</accession>
<dbReference type="KEGG" id="bapi:BBC0122_015820"/>
<evidence type="ECO:0000313" key="2">
    <source>
        <dbReference type="Proteomes" id="UP000189632"/>
    </source>
</evidence>
<evidence type="ECO:0000313" key="1">
    <source>
        <dbReference type="EMBL" id="AQT47685.1"/>
    </source>
</evidence>
<protein>
    <submittedName>
        <fullName evidence="1">Uncharacterized protein</fullName>
    </submittedName>
</protein>
<dbReference type="AlphaFoldDB" id="A0A1U9MIF6"/>
<reference evidence="1 2" key="1">
    <citation type="submission" date="2016-11" db="EMBL/GenBank/DDBJ databases">
        <title>Comparative genomics of Bartonella apis.</title>
        <authorList>
            <person name="Engel P."/>
        </authorList>
    </citation>
    <scope>NUCLEOTIDE SEQUENCE [LARGE SCALE GENOMIC DNA]</scope>
    <source>
        <strain evidence="1 2">BBC0122</strain>
    </source>
</reference>
<dbReference type="Proteomes" id="UP000189632">
    <property type="component" value="Chromosome"/>
</dbReference>
<sequence length="92" mass="10939">MQVFAFTLPVFYRAEIDRTKQSNFKQKELFCRSRWQNLSIYVDDAIPRQRCKEVVGDFHRECEISILAGFGKRAQLTDDIVKQKFVKFDSKK</sequence>
<dbReference type="EMBL" id="CP015625">
    <property type="protein sequence ID" value="AQT47685.1"/>
    <property type="molecule type" value="Genomic_DNA"/>
</dbReference>
<organism evidence="1 2">
    <name type="scientific">Bartonella choladocola</name>
    <dbReference type="NCBI Taxonomy" id="2750995"/>
    <lineage>
        <taxon>Bacteria</taxon>
        <taxon>Pseudomonadati</taxon>
        <taxon>Pseudomonadota</taxon>
        <taxon>Alphaproteobacteria</taxon>
        <taxon>Hyphomicrobiales</taxon>
        <taxon>Bartonellaceae</taxon>
        <taxon>Bartonella</taxon>
    </lineage>
</organism>
<name>A0A1U9MIF6_9HYPH</name>
<keyword evidence="2" id="KW-1185">Reference proteome</keyword>